<evidence type="ECO:0000259" key="2">
    <source>
        <dbReference type="Pfam" id="PF05257"/>
    </source>
</evidence>
<evidence type="ECO:0000313" key="3">
    <source>
        <dbReference type="EMBL" id="PJJ79978.1"/>
    </source>
</evidence>
<proteinExistence type="predicted"/>
<evidence type="ECO:0000313" key="4">
    <source>
        <dbReference type="Proteomes" id="UP000242687"/>
    </source>
</evidence>
<dbReference type="RefSeq" id="WP_100342281.1">
    <property type="nucleotide sequence ID" value="NZ_PGFJ01000002.1"/>
</dbReference>
<dbReference type="Proteomes" id="UP000242687">
    <property type="component" value="Unassembled WGS sequence"/>
</dbReference>
<dbReference type="EMBL" id="PGFJ01000002">
    <property type="protein sequence ID" value="PJJ79978.1"/>
    <property type="molecule type" value="Genomic_DNA"/>
</dbReference>
<feature type="chain" id="PRO_5014127726" evidence="1">
    <location>
        <begin position="22"/>
        <end position="176"/>
    </location>
</feature>
<feature type="domain" description="Peptidase C51" evidence="2">
    <location>
        <begin position="63"/>
        <end position="146"/>
    </location>
</feature>
<dbReference type="OrthoDB" id="9813532at2"/>
<keyword evidence="4" id="KW-1185">Reference proteome</keyword>
<gene>
    <name evidence="3" type="ORF">CLV57_3117</name>
</gene>
<reference evidence="3 4" key="1">
    <citation type="submission" date="2017-11" db="EMBL/GenBank/DDBJ databases">
        <title>Genomic Encyclopedia of Archaeal and Bacterial Type Strains, Phase II (KMG-II): From Individual Species to Whole Genera.</title>
        <authorList>
            <person name="Goeker M."/>
        </authorList>
    </citation>
    <scope>NUCLEOTIDE SEQUENCE [LARGE SCALE GENOMIC DNA]</scope>
    <source>
        <strain evidence="3 4">DSM 28175</strain>
    </source>
</reference>
<comment type="caution">
    <text evidence="3">The sequence shown here is derived from an EMBL/GenBank/DDBJ whole genome shotgun (WGS) entry which is preliminary data.</text>
</comment>
<name>A0A2H9VNQ3_9SPHI</name>
<evidence type="ECO:0000256" key="1">
    <source>
        <dbReference type="SAM" id="SignalP"/>
    </source>
</evidence>
<dbReference type="InterPro" id="IPR007921">
    <property type="entry name" value="CHAP_dom"/>
</dbReference>
<protein>
    <submittedName>
        <fullName evidence="3">CHAP domain-containing protein</fullName>
    </submittedName>
</protein>
<feature type="signal peptide" evidence="1">
    <location>
        <begin position="1"/>
        <end position="21"/>
    </location>
</feature>
<dbReference type="Pfam" id="PF05257">
    <property type="entry name" value="CHAP"/>
    <property type="match status" value="1"/>
</dbReference>
<organism evidence="3 4">
    <name type="scientific">Mucilaginibacter auburnensis</name>
    <dbReference type="NCBI Taxonomy" id="1457233"/>
    <lineage>
        <taxon>Bacteria</taxon>
        <taxon>Pseudomonadati</taxon>
        <taxon>Bacteroidota</taxon>
        <taxon>Sphingobacteriia</taxon>
        <taxon>Sphingobacteriales</taxon>
        <taxon>Sphingobacteriaceae</taxon>
        <taxon>Mucilaginibacter</taxon>
    </lineage>
</organism>
<dbReference type="AlphaFoldDB" id="A0A2H9VNQ3"/>
<sequence length="176" mass="19699">MAKNYYLIIGLLFINVFACVAQSSDTRASVQRTYASQIGIRELTGNNDGKQVEAYLKYVGLPKGNPWCAAFVCWVLGQNNVSNPQNGYCPALFISKNQVWKRNAQNNRTPLTGDVFGIYFKEKGRIAHVGFVDKWTSTTVNTVEGNTNDAGSREGDGVYRKIRLTRQIYAVTQFIK</sequence>
<keyword evidence="1" id="KW-0732">Signal</keyword>
<accession>A0A2H9VNQ3</accession>